<evidence type="ECO:0000313" key="4">
    <source>
        <dbReference type="Proteomes" id="UP000695022"/>
    </source>
</evidence>
<sequence>MTTKVIYFTVGERGERAEFNDDSPADDVKDTFRAAAEAGPNDILKLYNAKGNIVNISPKLDPNPPDQPYKLEVVATQCTGNIGTHLGFDIDGLESRLQHLEKKMMLDGGETPSVVYDVRNKVEQFREKLENVEHLSWLGLFKDISSGTSLDPFWNRQNTHRKSAEHNRRVFEKYLKITNIQVTDEVKMYLRKPTFDNWQWEDAEMLVLLQQMYIDLDFTTKFNIELPVLQEFLYEVYKNYNQIPFHNFRHCFCVSQMMYGLAWLVNMTEQLGHVDVLIMLTSAICHDLDHPGYNNAYQVNARTELALRYNDISPPEN</sequence>
<organism evidence="4 5">
    <name type="scientific">Priapulus caudatus</name>
    <name type="common">Priapulid worm</name>
    <dbReference type="NCBI Taxonomy" id="37621"/>
    <lineage>
        <taxon>Eukaryota</taxon>
        <taxon>Metazoa</taxon>
        <taxon>Ecdysozoa</taxon>
        <taxon>Scalidophora</taxon>
        <taxon>Priapulida</taxon>
        <taxon>Priapulimorpha</taxon>
        <taxon>Priapulimorphida</taxon>
        <taxon>Priapulidae</taxon>
        <taxon>Priapulus</taxon>
    </lineage>
</organism>
<dbReference type="InterPro" id="IPR003607">
    <property type="entry name" value="HD/PDEase_dom"/>
</dbReference>
<keyword evidence="2" id="KW-0378">Hydrolase</keyword>
<dbReference type="Pfam" id="PF00233">
    <property type="entry name" value="PDEase_I"/>
    <property type="match status" value="1"/>
</dbReference>
<name>A0ABM1EIZ3_PRICU</name>
<protein>
    <submittedName>
        <fullName evidence="5">High affinity cGMP-specific 3',5'-cyclic phosphodiesterase 9A-like</fullName>
    </submittedName>
</protein>
<dbReference type="CDD" id="cd00077">
    <property type="entry name" value="HDc"/>
    <property type="match status" value="1"/>
</dbReference>
<feature type="non-terminal residue" evidence="5">
    <location>
        <position position="317"/>
    </location>
</feature>
<proteinExistence type="predicted"/>
<evidence type="ECO:0000256" key="1">
    <source>
        <dbReference type="ARBA" id="ARBA00022723"/>
    </source>
</evidence>
<dbReference type="PANTHER" id="PTHR11347">
    <property type="entry name" value="CYCLIC NUCLEOTIDE PHOSPHODIESTERASE"/>
    <property type="match status" value="1"/>
</dbReference>
<keyword evidence="4" id="KW-1185">Reference proteome</keyword>
<dbReference type="InterPro" id="IPR023088">
    <property type="entry name" value="PDEase"/>
</dbReference>
<feature type="domain" description="PDEase" evidence="3">
    <location>
        <begin position="167"/>
        <end position="317"/>
    </location>
</feature>
<dbReference type="Proteomes" id="UP000695022">
    <property type="component" value="Unplaced"/>
</dbReference>
<dbReference type="Gene3D" id="1.10.1300.10">
    <property type="entry name" value="3'5'-cyclic nucleotide phosphodiesterase, catalytic domain"/>
    <property type="match status" value="1"/>
</dbReference>
<gene>
    <name evidence="5" type="primary">LOC106812726</name>
</gene>
<dbReference type="InterPro" id="IPR036971">
    <property type="entry name" value="PDEase_catalytic_dom_sf"/>
</dbReference>
<evidence type="ECO:0000313" key="5">
    <source>
        <dbReference type="RefSeq" id="XP_014672164.1"/>
    </source>
</evidence>
<reference evidence="5" key="1">
    <citation type="submission" date="2025-08" db="UniProtKB">
        <authorList>
            <consortium name="RefSeq"/>
        </authorList>
    </citation>
    <scope>IDENTIFICATION</scope>
</reference>
<dbReference type="InterPro" id="IPR002073">
    <property type="entry name" value="PDEase_catalytic_dom"/>
</dbReference>
<keyword evidence="1" id="KW-0479">Metal-binding</keyword>
<evidence type="ECO:0000256" key="2">
    <source>
        <dbReference type="ARBA" id="ARBA00022801"/>
    </source>
</evidence>
<dbReference type="SUPFAM" id="SSF109604">
    <property type="entry name" value="HD-domain/PDEase-like"/>
    <property type="match status" value="1"/>
</dbReference>
<evidence type="ECO:0000259" key="3">
    <source>
        <dbReference type="PROSITE" id="PS51845"/>
    </source>
</evidence>
<dbReference type="PROSITE" id="PS00126">
    <property type="entry name" value="PDEASE_I_1"/>
    <property type="match status" value="1"/>
</dbReference>
<accession>A0ABM1EIZ3</accession>
<dbReference type="PRINTS" id="PR00387">
    <property type="entry name" value="PDIESTERASE1"/>
</dbReference>
<dbReference type="InterPro" id="IPR023174">
    <property type="entry name" value="PDEase_CS"/>
</dbReference>
<dbReference type="PROSITE" id="PS51845">
    <property type="entry name" value="PDEASE_I_2"/>
    <property type="match status" value="1"/>
</dbReference>
<dbReference type="GeneID" id="106812726"/>
<dbReference type="RefSeq" id="XP_014672164.1">
    <property type="nucleotide sequence ID" value="XM_014816678.1"/>
</dbReference>